<dbReference type="Gene3D" id="1.20.58.60">
    <property type="match status" value="1"/>
</dbReference>
<dbReference type="SUPFAM" id="SSF46966">
    <property type="entry name" value="Spectrin repeat"/>
    <property type="match status" value="1"/>
</dbReference>
<evidence type="ECO:0000256" key="3">
    <source>
        <dbReference type="ARBA" id="ARBA00022737"/>
    </source>
</evidence>
<evidence type="ECO:0000256" key="1">
    <source>
        <dbReference type="ARBA" id="ARBA00004308"/>
    </source>
</evidence>
<reference key="1">
    <citation type="journal article" date="2007" name="Nature">
        <title>The medaka draft genome and insights into vertebrate genome evolution.</title>
        <authorList>
            <person name="Kasahara M."/>
            <person name="Naruse K."/>
            <person name="Sasaki S."/>
            <person name="Nakatani Y."/>
            <person name="Qu W."/>
            <person name="Ahsan B."/>
            <person name="Yamada T."/>
            <person name="Nagayasu Y."/>
            <person name="Doi K."/>
            <person name="Kasai Y."/>
            <person name="Jindo T."/>
            <person name="Kobayashi D."/>
            <person name="Shimada A."/>
            <person name="Toyoda A."/>
            <person name="Kuroki Y."/>
            <person name="Fujiyama A."/>
            <person name="Sasaki T."/>
            <person name="Shimizu A."/>
            <person name="Asakawa S."/>
            <person name="Shimizu N."/>
            <person name="Hashimoto S."/>
            <person name="Yang J."/>
            <person name="Lee Y."/>
            <person name="Matsushima K."/>
            <person name="Sugano S."/>
            <person name="Sakaizumi M."/>
            <person name="Narita T."/>
            <person name="Ohishi K."/>
            <person name="Haga S."/>
            <person name="Ohta F."/>
            <person name="Nomoto H."/>
            <person name="Nogata K."/>
            <person name="Morishita T."/>
            <person name="Endo T."/>
            <person name="Shin-I T."/>
            <person name="Takeda H."/>
            <person name="Morishita S."/>
            <person name="Kohara Y."/>
        </authorList>
    </citation>
    <scope>NUCLEOTIDE SEQUENCE [LARGE SCALE GENOMIC DNA]</scope>
    <source>
        <strain>Hd-rR</strain>
    </source>
</reference>
<evidence type="ECO:0000256" key="4">
    <source>
        <dbReference type="ARBA" id="ARBA00023136"/>
    </source>
</evidence>
<accession>A0A3P9ISW4</accession>
<dbReference type="Ensembl" id="ENSORLT00015011656.1">
    <property type="protein sequence ID" value="ENSORLP00015022996.1"/>
    <property type="gene ID" value="ENSORLG00015002667.1"/>
</dbReference>
<reference evidence="6" key="3">
    <citation type="submission" date="2025-08" db="UniProtKB">
        <authorList>
            <consortium name="Ensembl"/>
        </authorList>
    </citation>
    <scope>IDENTIFICATION</scope>
    <source>
        <strain evidence="6">HSOK</strain>
    </source>
</reference>
<keyword evidence="5" id="KW-0175">Coiled coil</keyword>
<dbReference type="GO" id="GO:0012505">
    <property type="term" value="C:endomembrane system"/>
    <property type="evidence" value="ECO:0007669"/>
    <property type="project" value="UniProtKB-SubCell"/>
</dbReference>
<dbReference type="PANTHER" id="PTHR14514:SF3">
    <property type="entry name" value="NESPRIN-1"/>
    <property type="match status" value="1"/>
</dbReference>
<keyword evidence="4" id="KW-0472">Membrane</keyword>
<evidence type="ECO:0000256" key="2">
    <source>
        <dbReference type="ARBA" id="ARBA00022553"/>
    </source>
</evidence>
<evidence type="ECO:0000313" key="6">
    <source>
        <dbReference type="Ensembl" id="ENSORLP00015022996.1"/>
    </source>
</evidence>
<keyword evidence="3" id="KW-0677">Repeat</keyword>
<sequence>MAEKVELLSEVLQVQALSQQVCELSRHTDELQQSIRTQLQSLQDANKSMEALEREVKALHVALEQLQAVLTSPEVSRQSLKEQLLQRQRLLADMEGLKVQVQAVQRCQSTLQVPEDVMPSLAVCHTALRLQHEASQLQHVAIQQCNILQEAVVQYEQYEQEVGELQGLIEEAHQVIQDRPVPSSNIQELQAQILHHEELAQKIKGYQEQIASLNSKCKMLAVKAKHATMLLTVSDAHGLPAELQDEVGGEVRKSAVTVRSLNPFYQRTRSGFPLHQQT</sequence>
<dbReference type="InterPro" id="IPR002017">
    <property type="entry name" value="Spectrin_repeat"/>
</dbReference>
<comment type="subcellular location">
    <subcellularLocation>
        <location evidence="1">Endomembrane system</location>
    </subcellularLocation>
</comment>
<organism evidence="6 7">
    <name type="scientific">Oryzias latipes</name>
    <name type="common">Japanese rice fish</name>
    <name type="synonym">Japanese killifish</name>
    <dbReference type="NCBI Taxonomy" id="8090"/>
    <lineage>
        <taxon>Eukaryota</taxon>
        <taxon>Metazoa</taxon>
        <taxon>Chordata</taxon>
        <taxon>Craniata</taxon>
        <taxon>Vertebrata</taxon>
        <taxon>Euteleostomi</taxon>
        <taxon>Actinopterygii</taxon>
        <taxon>Neopterygii</taxon>
        <taxon>Teleostei</taxon>
        <taxon>Neoteleostei</taxon>
        <taxon>Acanthomorphata</taxon>
        <taxon>Ovalentaria</taxon>
        <taxon>Atherinomorphae</taxon>
        <taxon>Beloniformes</taxon>
        <taxon>Adrianichthyidae</taxon>
        <taxon>Oryziinae</taxon>
        <taxon>Oryzias</taxon>
    </lineage>
</organism>
<keyword evidence="2" id="KW-0597">Phosphoprotein</keyword>
<name>A0A3P9ISW4_ORYLA</name>
<feature type="coiled-coil region" evidence="5">
    <location>
        <begin position="35"/>
        <end position="100"/>
    </location>
</feature>
<dbReference type="Proteomes" id="UP000265200">
    <property type="component" value="Chromosome 22"/>
</dbReference>
<dbReference type="AlphaFoldDB" id="A0A3P9ISW4"/>
<evidence type="ECO:0000313" key="7">
    <source>
        <dbReference type="Proteomes" id="UP000265200"/>
    </source>
</evidence>
<dbReference type="PANTHER" id="PTHR14514">
    <property type="entry name" value="PKA ANCHORING PROTEIN"/>
    <property type="match status" value="1"/>
</dbReference>
<feature type="coiled-coil region" evidence="5">
    <location>
        <begin position="148"/>
        <end position="216"/>
    </location>
</feature>
<proteinExistence type="predicted"/>
<reference evidence="6" key="4">
    <citation type="submission" date="2025-09" db="UniProtKB">
        <authorList>
            <consortium name="Ensembl"/>
        </authorList>
    </citation>
    <scope>IDENTIFICATION</scope>
    <source>
        <strain evidence="6">HSOK</strain>
    </source>
</reference>
<dbReference type="Pfam" id="PF00435">
    <property type="entry name" value="Spectrin"/>
    <property type="match status" value="1"/>
</dbReference>
<reference evidence="6 7" key="2">
    <citation type="submission" date="2017-04" db="EMBL/GenBank/DDBJ databases">
        <title>CpG methylation of centromeres and impact of large insertions on vertebrate speciation.</title>
        <authorList>
            <person name="Ichikawa K."/>
            <person name="Yoshimura J."/>
            <person name="Morishita S."/>
        </authorList>
    </citation>
    <scope>NUCLEOTIDE SEQUENCE</scope>
    <source>
        <strain evidence="6 7">HSOK</strain>
    </source>
</reference>
<evidence type="ECO:0000256" key="5">
    <source>
        <dbReference type="SAM" id="Coils"/>
    </source>
</evidence>
<protein>
    <submittedName>
        <fullName evidence="6">Uncharacterized protein</fullName>
    </submittedName>
</protein>